<evidence type="ECO:0000256" key="1">
    <source>
        <dbReference type="SAM" id="Coils"/>
    </source>
</evidence>
<dbReference type="EMBL" id="NHYE01005655">
    <property type="protein sequence ID" value="PPQ65326.1"/>
    <property type="molecule type" value="Genomic_DNA"/>
</dbReference>
<comment type="caution">
    <text evidence="3">The sequence shown here is derived from an EMBL/GenBank/DDBJ whole genome shotgun (WGS) entry which is preliminary data.</text>
</comment>
<dbReference type="Gene3D" id="3.80.10.10">
    <property type="entry name" value="Ribonuclease Inhibitor"/>
    <property type="match status" value="1"/>
</dbReference>
<dbReference type="AlphaFoldDB" id="A0A409VGG9"/>
<proteinExistence type="predicted"/>
<feature type="coiled-coil region" evidence="1">
    <location>
        <begin position="34"/>
        <end position="61"/>
    </location>
</feature>
<dbReference type="PANTHER" id="PTHR38926:SF5">
    <property type="entry name" value="F-BOX AND LEUCINE-RICH REPEAT PROTEIN 6"/>
    <property type="match status" value="1"/>
</dbReference>
<evidence type="ECO:0000256" key="2">
    <source>
        <dbReference type="SAM" id="MobiDB-lite"/>
    </source>
</evidence>
<keyword evidence="4" id="KW-1185">Reference proteome</keyword>
<accession>A0A409VGG9</accession>
<dbReference type="STRING" id="231916.A0A409VGG9"/>
<gene>
    <name evidence="3" type="ORF">CVT26_000042</name>
</gene>
<protein>
    <submittedName>
        <fullName evidence="3">Uncharacterized protein</fullName>
    </submittedName>
</protein>
<dbReference type="OrthoDB" id="2909959at2759"/>
<sequence>MTTVHNPGQGQELTLRLEICDDLVLQCNNPREQLVSVEAEVEAVTAALKNLVRKAHLLKERINELYSPFVRLLPPEIIAEIFIFCLPPFNLTEDSPPASEDTATPLRIGAVCSAWRRIAWTTPSLWATLILRLTSSVKLSSQTALIHEWLSRSGQLPLSIRFIATEEVSWVNVTSEGMMTAIAEYASRWRNVDIRLPSMCYRHLPSCKDAEDFPLLESLSLKPPGGQGDRAHRIEIPMSPQLRYLSLSCLYLRSVTFHFEVLTHVDLESFYIDEMLETLRQTTSLVRLTTKKVLGGDDRHAIPEEPIVLPCLEEIDIVNDKGTELPLLFEKISTPKLRSLRYTGENLQAAPVAEIVGLLKRSGCQLETLGISKAPIREEPLQSLLAATPSLTTLSLIMPSLTTLRHAPLTDAVLQTLDPQWARSNKVNCSLPHLRNLTYSGAQGFTWPTMLRVLESRLPPPETKGSSSKQASVQKESASENKVAHIRTVLLSLAFMTHEENEAFPRPDPSAFDSLQARGATVVNKVIIHNETVVDPPPP</sequence>
<feature type="compositionally biased region" description="Polar residues" evidence="2">
    <location>
        <begin position="464"/>
        <end position="476"/>
    </location>
</feature>
<evidence type="ECO:0000313" key="3">
    <source>
        <dbReference type="EMBL" id="PPQ65326.1"/>
    </source>
</evidence>
<dbReference type="InterPro" id="IPR032675">
    <property type="entry name" value="LRR_dom_sf"/>
</dbReference>
<dbReference type="InParanoid" id="A0A409VGG9"/>
<dbReference type="Gene3D" id="1.20.1280.50">
    <property type="match status" value="1"/>
</dbReference>
<name>A0A409VGG9_9AGAR</name>
<organism evidence="3 4">
    <name type="scientific">Gymnopilus dilepis</name>
    <dbReference type="NCBI Taxonomy" id="231916"/>
    <lineage>
        <taxon>Eukaryota</taxon>
        <taxon>Fungi</taxon>
        <taxon>Dikarya</taxon>
        <taxon>Basidiomycota</taxon>
        <taxon>Agaricomycotina</taxon>
        <taxon>Agaricomycetes</taxon>
        <taxon>Agaricomycetidae</taxon>
        <taxon>Agaricales</taxon>
        <taxon>Agaricineae</taxon>
        <taxon>Hymenogastraceae</taxon>
        <taxon>Gymnopilus</taxon>
    </lineage>
</organism>
<evidence type="ECO:0000313" key="4">
    <source>
        <dbReference type="Proteomes" id="UP000284706"/>
    </source>
</evidence>
<keyword evidence="1" id="KW-0175">Coiled coil</keyword>
<feature type="region of interest" description="Disordered" evidence="2">
    <location>
        <begin position="457"/>
        <end position="480"/>
    </location>
</feature>
<dbReference type="PANTHER" id="PTHR38926">
    <property type="entry name" value="F-BOX DOMAIN CONTAINING PROTEIN, EXPRESSED"/>
    <property type="match status" value="1"/>
</dbReference>
<dbReference type="SUPFAM" id="SSF52047">
    <property type="entry name" value="RNI-like"/>
    <property type="match status" value="1"/>
</dbReference>
<dbReference type="Proteomes" id="UP000284706">
    <property type="component" value="Unassembled WGS sequence"/>
</dbReference>
<reference evidence="3 4" key="1">
    <citation type="journal article" date="2018" name="Evol. Lett.">
        <title>Horizontal gene cluster transfer increased hallucinogenic mushroom diversity.</title>
        <authorList>
            <person name="Reynolds H.T."/>
            <person name="Vijayakumar V."/>
            <person name="Gluck-Thaler E."/>
            <person name="Korotkin H.B."/>
            <person name="Matheny P.B."/>
            <person name="Slot J.C."/>
        </authorList>
    </citation>
    <scope>NUCLEOTIDE SEQUENCE [LARGE SCALE GENOMIC DNA]</scope>
    <source>
        <strain evidence="3 4">SRW20</strain>
    </source>
</reference>